<evidence type="ECO:0000313" key="2">
    <source>
        <dbReference type="EMBL" id="BBL45263.1"/>
    </source>
</evidence>
<dbReference type="RefSeq" id="WP_258393302.1">
    <property type="nucleotide sequence ID" value="NZ_AP019769.1"/>
</dbReference>
<feature type="transmembrane region" description="Helical" evidence="1">
    <location>
        <begin position="129"/>
        <end position="150"/>
    </location>
</feature>
<proteinExistence type="predicted"/>
<feature type="transmembrane region" description="Helical" evidence="1">
    <location>
        <begin position="86"/>
        <end position="109"/>
    </location>
</feature>
<accession>A0A915SJV0</accession>
<keyword evidence="1" id="KW-0472">Membrane</keyword>
<keyword evidence="3" id="KW-1185">Reference proteome</keyword>
<evidence type="ECO:0000313" key="3">
    <source>
        <dbReference type="Proteomes" id="UP001055553"/>
    </source>
</evidence>
<evidence type="ECO:0000256" key="1">
    <source>
        <dbReference type="SAM" id="Phobius"/>
    </source>
</evidence>
<dbReference type="KEGG" id="naer:MJ1_0088"/>
<protein>
    <submittedName>
        <fullName evidence="2">Uncharacterized protein</fullName>
    </submittedName>
</protein>
<feature type="transmembrane region" description="Helical" evidence="1">
    <location>
        <begin position="175"/>
        <end position="196"/>
    </location>
</feature>
<feature type="transmembrane region" description="Helical" evidence="1">
    <location>
        <begin position="20"/>
        <end position="41"/>
    </location>
</feature>
<name>A0A915SJV0_9ARCH</name>
<keyword evidence="1" id="KW-1133">Transmembrane helix</keyword>
<feature type="transmembrane region" description="Helical" evidence="1">
    <location>
        <begin position="53"/>
        <end position="80"/>
    </location>
</feature>
<dbReference type="EMBL" id="AP019769">
    <property type="protein sequence ID" value="BBL45263.1"/>
    <property type="molecule type" value="Genomic_DNA"/>
</dbReference>
<organism evidence="2 3">
    <name type="scientific">Nanobdella aerobiophila</name>
    <dbReference type="NCBI Taxonomy" id="2586965"/>
    <lineage>
        <taxon>Archaea</taxon>
        <taxon>Nanobdellota</taxon>
        <taxon>Nanobdellia</taxon>
        <taxon>Nanobdellales</taxon>
        <taxon>Nanobdellaceae</taxon>
        <taxon>Nanobdella</taxon>
    </lineage>
</organism>
<keyword evidence="1" id="KW-0812">Transmembrane</keyword>
<sequence length="206" mass="22789">MGSFASLLLVIMNNLGLNLIFLFLFYFGLFYFIISYILRLLQKNDTSKININPIAIILSISISYLLTTFSGFIGFTQYFLAFNTSILLLLFFFILMGSLISGGALTDSLSQIVKLQDPKQVQSSNGGRIILITIVVFLIVFGILSMYFGYQNYFLSLSSSNSLQAQQFLSVGNPYILFLLFFFIILGVGIILLGAGGDSKPKGPAK</sequence>
<reference evidence="3" key="1">
    <citation type="journal article" date="2022" name="Int. J. Syst. Evol. Microbiol.">
        <title>Nanobdella aerobiophila gen. nov., sp. nov., a thermoacidophilic, obligate ectosymbiotic archaeon, and proposal of Nanobdellaceae fam. nov., Nanobdellales ord. nov. and Nanobdellia class. nov.</title>
        <authorList>
            <person name="Kato S."/>
            <person name="Ogasawara A."/>
            <person name="Itoh T."/>
            <person name="Sakai H.D."/>
            <person name="Shimizu M."/>
            <person name="Yuki M."/>
            <person name="Kaneko M."/>
            <person name="Takashina T."/>
            <person name="Ohkuma M."/>
        </authorList>
    </citation>
    <scope>NUCLEOTIDE SEQUENCE [LARGE SCALE GENOMIC DNA]</scope>
    <source>
        <strain evidence="3">MJ1</strain>
    </source>
</reference>
<dbReference type="AlphaFoldDB" id="A0A915SJV0"/>
<dbReference type="Proteomes" id="UP001055553">
    <property type="component" value="Chromosome"/>
</dbReference>
<gene>
    <name evidence="2" type="ORF">MJ1_0088</name>
</gene>
<dbReference type="GeneID" id="74568039"/>